<name>A0A5P1FKS5_ASPOF</name>
<keyword evidence="3" id="KW-1185">Reference proteome</keyword>
<dbReference type="AlphaFoldDB" id="A0A5P1FKS5"/>
<evidence type="ECO:0000256" key="1">
    <source>
        <dbReference type="SAM" id="MobiDB-lite"/>
    </source>
</evidence>
<gene>
    <name evidence="2" type="ORF">A4U43_C02F21850</name>
</gene>
<sequence length="121" mass="13835">MKHMSAIEQHSGPLFGLQLLQTNRTAIRRFISLALLDNDRPAKFPYILQVLLDLNDDRSNTSINSCRRRRRRGGNSGRIIMLTVSAFYAPLYEDEQGEKHNNEGNITDEESDNVGPRHDEP</sequence>
<evidence type="ECO:0000313" key="3">
    <source>
        <dbReference type="Proteomes" id="UP000243459"/>
    </source>
</evidence>
<proteinExistence type="predicted"/>
<dbReference type="Gramene" id="ONK78732">
    <property type="protein sequence ID" value="ONK78732"/>
    <property type="gene ID" value="A4U43_C02F21850"/>
</dbReference>
<dbReference type="EMBL" id="CM007382">
    <property type="protein sequence ID" value="ONK78732.1"/>
    <property type="molecule type" value="Genomic_DNA"/>
</dbReference>
<dbReference type="Proteomes" id="UP000243459">
    <property type="component" value="Chromosome 2"/>
</dbReference>
<reference evidence="3" key="1">
    <citation type="journal article" date="2017" name="Nat. Commun.">
        <title>The asparagus genome sheds light on the origin and evolution of a young Y chromosome.</title>
        <authorList>
            <person name="Harkess A."/>
            <person name="Zhou J."/>
            <person name="Xu C."/>
            <person name="Bowers J.E."/>
            <person name="Van der Hulst R."/>
            <person name="Ayyampalayam S."/>
            <person name="Mercati F."/>
            <person name="Riccardi P."/>
            <person name="McKain M.R."/>
            <person name="Kakrana A."/>
            <person name="Tang H."/>
            <person name="Ray J."/>
            <person name="Groenendijk J."/>
            <person name="Arikit S."/>
            <person name="Mathioni S.M."/>
            <person name="Nakano M."/>
            <person name="Shan H."/>
            <person name="Telgmann-Rauber A."/>
            <person name="Kanno A."/>
            <person name="Yue Z."/>
            <person name="Chen H."/>
            <person name="Li W."/>
            <person name="Chen Y."/>
            <person name="Xu X."/>
            <person name="Zhang Y."/>
            <person name="Luo S."/>
            <person name="Chen H."/>
            <person name="Gao J."/>
            <person name="Mao Z."/>
            <person name="Pires J.C."/>
            <person name="Luo M."/>
            <person name="Kudrna D."/>
            <person name="Wing R.A."/>
            <person name="Meyers B.C."/>
            <person name="Yi K."/>
            <person name="Kong H."/>
            <person name="Lavrijsen P."/>
            <person name="Sunseri F."/>
            <person name="Falavigna A."/>
            <person name="Ye Y."/>
            <person name="Leebens-Mack J.H."/>
            <person name="Chen G."/>
        </authorList>
    </citation>
    <scope>NUCLEOTIDE SEQUENCE [LARGE SCALE GENOMIC DNA]</scope>
    <source>
        <strain evidence="3">cv. DH0086</strain>
    </source>
</reference>
<feature type="region of interest" description="Disordered" evidence="1">
    <location>
        <begin position="93"/>
        <end position="121"/>
    </location>
</feature>
<organism evidence="2 3">
    <name type="scientific">Asparagus officinalis</name>
    <name type="common">Garden asparagus</name>
    <dbReference type="NCBI Taxonomy" id="4686"/>
    <lineage>
        <taxon>Eukaryota</taxon>
        <taxon>Viridiplantae</taxon>
        <taxon>Streptophyta</taxon>
        <taxon>Embryophyta</taxon>
        <taxon>Tracheophyta</taxon>
        <taxon>Spermatophyta</taxon>
        <taxon>Magnoliopsida</taxon>
        <taxon>Liliopsida</taxon>
        <taxon>Asparagales</taxon>
        <taxon>Asparagaceae</taxon>
        <taxon>Asparagoideae</taxon>
        <taxon>Asparagus</taxon>
    </lineage>
</organism>
<accession>A0A5P1FKS5</accession>
<evidence type="ECO:0000313" key="2">
    <source>
        <dbReference type="EMBL" id="ONK78732.1"/>
    </source>
</evidence>
<protein>
    <submittedName>
        <fullName evidence="2">Uncharacterized protein</fullName>
    </submittedName>
</protein>